<evidence type="ECO:0000256" key="1">
    <source>
        <dbReference type="SAM" id="Coils"/>
    </source>
</evidence>
<keyword evidence="4" id="KW-1185">Reference proteome</keyword>
<dbReference type="EMBL" id="SJPK01000002">
    <property type="protein sequence ID" value="TWT74112.1"/>
    <property type="molecule type" value="Genomic_DNA"/>
</dbReference>
<keyword evidence="2" id="KW-0472">Membrane</keyword>
<organism evidence="3 4">
    <name type="scientific">Allorhodopirellula solitaria</name>
    <dbReference type="NCBI Taxonomy" id="2527987"/>
    <lineage>
        <taxon>Bacteria</taxon>
        <taxon>Pseudomonadati</taxon>
        <taxon>Planctomycetota</taxon>
        <taxon>Planctomycetia</taxon>
        <taxon>Pirellulales</taxon>
        <taxon>Pirellulaceae</taxon>
        <taxon>Allorhodopirellula</taxon>
    </lineage>
</organism>
<keyword evidence="1" id="KW-0175">Coiled coil</keyword>
<evidence type="ECO:0000256" key="2">
    <source>
        <dbReference type="SAM" id="Phobius"/>
    </source>
</evidence>
<reference evidence="3 4" key="1">
    <citation type="submission" date="2019-02" db="EMBL/GenBank/DDBJ databases">
        <title>Deep-cultivation of Planctomycetes and their phenomic and genomic characterization uncovers novel biology.</title>
        <authorList>
            <person name="Wiegand S."/>
            <person name="Jogler M."/>
            <person name="Boedeker C."/>
            <person name="Pinto D."/>
            <person name="Vollmers J."/>
            <person name="Rivas-Marin E."/>
            <person name="Kohn T."/>
            <person name="Peeters S.H."/>
            <person name="Heuer A."/>
            <person name="Rast P."/>
            <person name="Oberbeckmann S."/>
            <person name="Bunk B."/>
            <person name="Jeske O."/>
            <person name="Meyerdierks A."/>
            <person name="Storesund J.E."/>
            <person name="Kallscheuer N."/>
            <person name="Luecker S."/>
            <person name="Lage O.M."/>
            <person name="Pohl T."/>
            <person name="Merkel B.J."/>
            <person name="Hornburger P."/>
            <person name="Mueller R.-W."/>
            <person name="Bruemmer F."/>
            <person name="Labrenz M."/>
            <person name="Spormann A.M."/>
            <person name="Op Den Camp H."/>
            <person name="Overmann J."/>
            <person name="Amann R."/>
            <person name="Jetten M.S.M."/>
            <person name="Mascher T."/>
            <person name="Medema M.H."/>
            <person name="Devos D.P."/>
            <person name="Kaster A.-K."/>
            <person name="Ovreas L."/>
            <person name="Rohde M."/>
            <person name="Galperin M.Y."/>
            <person name="Jogler C."/>
        </authorList>
    </citation>
    <scope>NUCLEOTIDE SEQUENCE [LARGE SCALE GENOMIC DNA]</scope>
    <source>
        <strain evidence="3 4">CA85</strain>
    </source>
</reference>
<comment type="caution">
    <text evidence="3">The sequence shown here is derived from an EMBL/GenBank/DDBJ whole genome shotgun (WGS) entry which is preliminary data.</text>
</comment>
<feature type="coiled-coil region" evidence="1">
    <location>
        <begin position="118"/>
        <end position="145"/>
    </location>
</feature>
<dbReference type="Proteomes" id="UP000318053">
    <property type="component" value="Unassembled WGS sequence"/>
</dbReference>
<sequence>MYHLIRGNGYFTIGAFVSPSRCTTRLHVETPLPINHFAFESIGPTLNSIVLVFLIVFALILLGFVVFLAALPGRIAKARNHRQAASVNVLGWLGLPTGVLWAIALAWAYYRTEPVPPRANAAADLKSLSRQIAGLEETVRQLESIRHGDTP</sequence>
<evidence type="ECO:0000313" key="3">
    <source>
        <dbReference type="EMBL" id="TWT74112.1"/>
    </source>
</evidence>
<dbReference type="InterPro" id="IPR011223">
    <property type="entry name" value="UCP028770"/>
</dbReference>
<name>A0A5C5YI27_9BACT</name>
<dbReference type="Pfam" id="PF11742">
    <property type="entry name" value="DUF3302"/>
    <property type="match status" value="1"/>
</dbReference>
<protein>
    <submittedName>
        <fullName evidence="3">Inner membrane protein YiaW</fullName>
    </submittedName>
</protein>
<accession>A0A5C5YI27</accession>
<gene>
    <name evidence="3" type="primary">yiaW_1</name>
    <name evidence="3" type="ORF">CA85_09980</name>
</gene>
<evidence type="ECO:0000313" key="4">
    <source>
        <dbReference type="Proteomes" id="UP000318053"/>
    </source>
</evidence>
<keyword evidence="2" id="KW-0812">Transmembrane</keyword>
<keyword evidence="2" id="KW-1133">Transmembrane helix</keyword>
<proteinExistence type="predicted"/>
<dbReference type="OrthoDB" id="288120at2"/>
<dbReference type="AlphaFoldDB" id="A0A5C5YI27"/>
<feature type="transmembrane region" description="Helical" evidence="2">
    <location>
        <begin position="89"/>
        <end position="110"/>
    </location>
</feature>
<feature type="transmembrane region" description="Helical" evidence="2">
    <location>
        <begin position="49"/>
        <end position="69"/>
    </location>
</feature>